<dbReference type="GO" id="GO:0019134">
    <property type="term" value="F:glucosamine-1-phosphate N-acetyltransferase activity"/>
    <property type="evidence" value="ECO:0007669"/>
    <property type="project" value="UniProtKB-UniRule"/>
</dbReference>
<dbReference type="Proteomes" id="UP000002217">
    <property type="component" value="Chromosome"/>
</dbReference>
<comment type="pathway">
    <text evidence="20">Bacterial outer membrane biogenesis; LPS lipid A biosynthesis.</text>
</comment>
<evidence type="ECO:0000256" key="13">
    <source>
        <dbReference type="ARBA" id="ARBA00022984"/>
    </source>
</evidence>
<feature type="binding site" evidence="20">
    <location>
        <position position="102"/>
    </location>
    <ligand>
        <name>Mg(2+)</name>
        <dbReference type="ChEBI" id="CHEBI:18420"/>
    </ligand>
</feature>
<keyword evidence="16 20" id="KW-0961">Cell wall biogenesis/degradation</keyword>
<feature type="binding site" evidence="20">
    <location>
        <position position="139"/>
    </location>
    <ligand>
        <name>UDP-N-acetyl-alpha-D-glucosamine</name>
        <dbReference type="ChEBI" id="CHEBI:57705"/>
    </ligand>
</feature>
<organism evidence="22 23">
    <name type="scientific">Desulfofarcimen acetoxidans (strain ATCC 49208 / DSM 771 / KCTC 5769 / VKM B-1644 / 5575)</name>
    <name type="common">Desulfotomaculum acetoxidans</name>
    <dbReference type="NCBI Taxonomy" id="485916"/>
    <lineage>
        <taxon>Bacteria</taxon>
        <taxon>Bacillati</taxon>
        <taxon>Bacillota</taxon>
        <taxon>Clostridia</taxon>
        <taxon>Eubacteriales</taxon>
        <taxon>Peptococcaceae</taxon>
        <taxon>Desulfofarcimen</taxon>
    </lineage>
</organism>
<dbReference type="Pfam" id="PF00132">
    <property type="entry name" value="Hexapep"/>
    <property type="match status" value="3"/>
</dbReference>
<evidence type="ECO:0000256" key="5">
    <source>
        <dbReference type="ARBA" id="ARBA00007947"/>
    </source>
</evidence>
<dbReference type="EC" id="2.3.1.157" evidence="20"/>
<evidence type="ECO:0000256" key="20">
    <source>
        <dbReference type="HAMAP-Rule" id="MF_01631"/>
    </source>
</evidence>
<evidence type="ECO:0000313" key="22">
    <source>
        <dbReference type="EMBL" id="ACV61158.1"/>
    </source>
</evidence>
<dbReference type="PANTHER" id="PTHR43584">
    <property type="entry name" value="NUCLEOTIDYL TRANSFERASE"/>
    <property type="match status" value="1"/>
</dbReference>
<dbReference type="GO" id="GO:0016020">
    <property type="term" value="C:membrane"/>
    <property type="evidence" value="ECO:0007669"/>
    <property type="project" value="GOC"/>
</dbReference>
<dbReference type="KEGG" id="dae:Dtox_0205"/>
<comment type="catalytic activity">
    <reaction evidence="17 20">
        <text>alpha-D-glucosamine 1-phosphate + acetyl-CoA = N-acetyl-alpha-D-glucosamine 1-phosphate + CoA + H(+)</text>
        <dbReference type="Rhea" id="RHEA:13725"/>
        <dbReference type="ChEBI" id="CHEBI:15378"/>
        <dbReference type="ChEBI" id="CHEBI:57287"/>
        <dbReference type="ChEBI" id="CHEBI:57288"/>
        <dbReference type="ChEBI" id="CHEBI:57776"/>
        <dbReference type="ChEBI" id="CHEBI:58516"/>
        <dbReference type="EC" id="2.3.1.157"/>
    </reaction>
</comment>
<keyword evidence="14 20" id="KW-0511">Multifunctional enzyme</keyword>
<feature type="domain" description="Nucleotidyl transferase" evidence="21">
    <location>
        <begin position="5"/>
        <end position="214"/>
    </location>
</feature>
<dbReference type="GO" id="GO:0071555">
    <property type="term" value="P:cell wall organization"/>
    <property type="evidence" value="ECO:0007669"/>
    <property type="project" value="UniProtKB-KW"/>
</dbReference>
<keyword evidence="7 20" id="KW-0808">Transferase</keyword>
<feature type="binding site" evidence="20">
    <location>
        <position position="169"/>
    </location>
    <ligand>
        <name>UDP-N-acetyl-alpha-D-glucosamine</name>
        <dbReference type="ChEBI" id="CHEBI:57705"/>
    </ligand>
</feature>
<evidence type="ECO:0000256" key="9">
    <source>
        <dbReference type="ARBA" id="ARBA00022723"/>
    </source>
</evidence>
<dbReference type="Gene3D" id="2.160.10.10">
    <property type="entry name" value="Hexapeptide repeat proteins"/>
    <property type="match status" value="1"/>
</dbReference>
<evidence type="ECO:0000256" key="11">
    <source>
        <dbReference type="ARBA" id="ARBA00022842"/>
    </source>
</evidence>
<dbReference type="UniPathway" id="UPA00113">
    <property type="reaction ID" value="UER00532"/>
</dbReference>
<comment type="caution">
    <text evidence="20">Lacks conserved residue(s) required for the propagation of feature annotation.</text>
</comment>
<dbReference type="GO" id="GO:0008360">
    <property type="term" value="P:regulation of cell shape"/>
    <property type="evidence" value="ECO:0007669"/>
    <property type="project" value="UniProtKB-KW"/>
</dbReference>
<dbReference type="UniPathway" id="UPA00973"/>
<keyword evidence="23" id="KW-1185">Reference proteome</keyword>
<feature type="binding site" evidence="20">
    <location>
        <position position="422"/>
    </location>
    <ligand>
        <name>acetyl-CoA</name>
        <dbReference type="ChEBI" id="CHEBI:57288"/>
    </ligand>
</feature>
<dbReference type="EC" id="2.7.7.23" evidence="20"/>
<feature type="binding site" evidence="20">
    <location>
        <begin position="385"/>
        <end position="386"/>
    </location>
    <ligand>
        <name>acetyl-CoA</name>
        <dbReference type="ChEBI" id="CHEBI:57288"/>
    </ligand>
</feature>
<proteinExistence type="inferred from homology"/>
<comment type="subunit">
    <text evidence="20">Homotrimer.</text>
</comment>
<dbReference type="InterPro" id="IPR005882">
    <property type="entry name" value="Bifunctional_GlmU"/>
</dbReference>
<comment type="function">
    <text evidence="19 20">Catalyzes the last two sequential reactions in the de novo biosynthetic pathway for UDP-N-acetylglucosamine (UDP-GlcNAc). The C-terminal domain catalyzes the transfer of acetyl group from acetyl coenzyme A to glucosamine-1-phosphate (GlcN-1-P) to produce N-acetylglucosamine-1-phosphate (GlcNAc-1-P), which is converted into UDP-GlcNAc by the transfer of uridine 5-monophosphate (from uridine 5-triphosphate), a reaction catalyzed by the N-terminal domain.</text>
</comment>
<comment type="similarity">
    <text evidence="4 20">In the C-terminal section; belongs to the transferase hexapeptide repeat family.</text>
</comment>
<dbReference type="CDD" id="cd02540">
    <property type="entry name" value="GT2_GlmU_N_bac"/>
    <property type="match status" value="1"/>
</dbReference>
<comment type="pathway">
    <text evidence="2 20">Nucleotide-sugar biosynthesis; UDP-N-acetyl-alpha-D-glucosamine biosynthesis; N-acetyl-alpha-D-glucosamine 1-phosphate from alpha-D-glucosamine 6-phosphate (route II): step 2/2.</text>
</comment>
<dbReference type="SUPFAM" id="SSF51161">
    <property type="entry name" value="Trimeric LpxA-like enzymes"/>
    <property type="match status" value="1"/>
</dbReference>
<reference evidence="22 23" key="1">
    <citation type="journal article" date="2009" name="Stand. Genomic Sci.">
        <title>Complete genome sequence of Desulfotomaculum acetoxidans type strain (5575).</title>
        <authorList>
            <person name="Spring S."/>
            <person name="Lapidus A."/>
            <person name="Schroder M."/>
            <person name="Gleim D."/>
            <person name="Sims D."/>
            <person name="Meincke L."/>
            <person name="Glavina Del Rio T."/>
            <person name="Tice H."/>
            <person name="Copeland A."/>
            <person name="Cheng J.F."/>
            <person name="Lucas S."/>
            <person name="Chen F."/>
            <person name="Nolan M."/>
            <person name="Bruce D."/>
            <person name="Goodwin L."/>
            <person name="Pitluck S."/>
            <person name="Ivanova N."/>
            <person name="Mavromatis K."/>
            <person name="Mikhailova N."/>
            <person name="Pati A."/>
            <person name="Chen A."/>
            <person name="Palaniappan K."/>
            <person name="Land M."/>
            <person name="Hauser L."/>
            <person name="Chang Y.J."/>
            <person name="Jeffries C.D."/>
            <person name="Chain P."/>
            <person name="Saunders E."/>
            <person name="Brettin T."/>
            <person name="Detter J.C."/>
            <person name="Goker M."/>
            <person name="Bristow J."/>
            <person name="Eisen J.A."/>
            <person name="Markowitz V."/>
            <person name="Hugenholtz P."/>
            <person name="Kyrpides N.C."/>
            <person name="Klenk H.P."/>
            <person name="Han C."/>
        </authorList>
    </citation>
    <scope>NUCLEOTIDE SEQUENCE [LARGE SCALE GENOMIC DNA]</scope>
    <source>
        <strain evidence="23">ATCC 49208 / DSM 771 / VKM B-1644</strain>
    </source>
</reference>
<dbReference type="InterPro" id="IPR011004">
    <property type="entry name" value="Trimer_LpxA-like_sf"/>
</dbReference>
<protein>
    <recommendedName>
        <fullName evidence="20">Bifunctional protein GlmU</fullName>
    </recommendedName>
    <domain>
        <recommendedName>
            <fullName evidence="20">UDP-N-acetylglucosamine pyrophosphorylase</fullName>
            <ecNumber evidence="20">2.7.7.23</ecNumber>
        </recommendedName>
        <alternativeName>
            <fullName evidence="20">N-acetylglucosamine-1-phosphate uridyltransferase</fullName>
        </alternativeName>
    </domain>
    <domain>
        <recommendedName>
            <fullName evidence="20">Glucosamine-1-phosphate N-acetyltransferase</fullName>
            <ecNumber evidence="20">2.3.1.157</ecNumber>
        </recommendedName>
    </domain>
</protein>
<feature type="binding site" evidence="20">
    <location>
        <position position="376"/>
    </location>
    <ligand>
        <name>UDP-N-acetyl-alpha-D-glucosamine</name>
        <dbReference type="ChEBI" id="CHEBI:57705"/>
    </ligand>
</feature>
<dbReference type="EMBL" id="CP001720">
    <property type="protein sequence ID" value="ACV61158.1"/>
    <property type="molecule type" value="Genomic_DNA"/>
</dbReference>
<dbReference type="AlphaFoldDB" id="C8W302"/>
<feature type="binding site" evidence="20">
    <location>
        <position position="332"/>
    </location>
    <ligand>
        <name>UDP-N-acetyl-alpha-D-glucosamine</name>
        <dbReference type="ChEBI" id="CHEBI:57705"/>
    </ligand>
</feature>
<evidence type="ECO:0000256" key="12">
    <source>
        <dbReference type="ARBA" id="ARBA00022960"/>
    </source>
</evidence>
<keyword evidence="11 20" id="KW-0460">Magnesium</keyword>
<feature type="binding site" evidence="20">
    <location>
        <position position="404"/>
    </location>
    <ligand>
        <name>acetyl-CoA</name>
        <dbReference type="ChEBI" id="CHEBI:57288"/>
    </ligand>
</feature>
<evidence type="ECO:0000256" key="19">
    <source>
        <dbReference type="ARBA" id="ARBA00049628"/>
    </source>
</evidence>
<dbReference type="OrthoDB" id="9775031at2"/>
<evidence type="ECO:0000256" key="1">
    <source>
        <dbReference type="ARBA" id="ARBA00004496"/>
    </source>
</evidence>
<evidence type="ECO:0000256" key="14">
    <source>
        <dbReference type="ARBA" id="ARBA00023268"/>
    </source>
</evidence>
<dbReference type="InterPro" id="IPR029044">
    <property type="entry name" value="Nucleotide-diphossugar_trans"/>
</dbReference>
<keyword evidence="6 20" id="KW-0963">Cytoplasm</keyword>
<evidence type="ECO:0000256" key="2">
    <source>
        <dbReference type="ARBA" id="ARBA00005166"/>
    </source>
</evidence>
<evidence type="ECO:0000256" key="16">
    <source>
        <dbReference type="ARBA" id="ARBA00023316"/>
    </source>
</evidence>
<accession>C8W302</accession>
<dbReference type="PROSITE" id="PS00101">
    <property type="entry name" value="HEXAPEP_TRANSFERASES"/>
    <property type="match status" value="1"/>
</dbReference>
<dbReference type="InterPro" id="IPR005835">
    <property type="entry name" value="NTP_transferase_dom"/>
</dbReference>
<evidence type="ECO:0000256" key="18">
    <source>
        <dbReference type="ARBA" id="ARBA00048493"/>
    </source>
</evidence>
<dbReference type="InterPro" id="IPR001451">
    <property type="entry name" value="Hexapep"/>
</dbReference>
<keyword evidence="9 20" id="KW-0479">Metal-binding</keyword>
<name>C8W302_DESAS</name>
<feature type="binding site" evidence="20">
    <location>
        <position position="22"/>
    </location>
    <ligand>
        <name>UDP-N-acetyl-alpha-D-glucosamine</name>
        <dbReference type="ChEBI" id="CHEBI:57705"/>
    </ligand>
</feature>
<dbReference type="InterPro" id="IPR038009">
    <property type="entry name" value="GlmU_C_LbH"/>
</dbReference>
<feature type="binding site" evidence="20">
    <location>
        <begin position="8"/>
        <end position="11"/>
    </location>
    <ligand>
        <name>UDP-N-acetyl-alpha-D-glucosamine</name>
        <dbReference type="ChEBI" id="CHEBI:57705"/>
    </ligand>
</feature>
<feature type="region of interest" description="Linker" evidence="20">
    <location>
        <begin position="230"/>
        <end position="250"/>
    </location>
</feature>
<dbReference type="GO" id="GO:0009245">
    <property type="term" value="P:lipid A biosynthetic process"/>
    <property type="evidence" value="ECO:0007669"/>
    <property type="project" value="UniProtKB-UniRule"/>
</dbReference>
<dbReference type="GO" id="GO:0000902">
    <property type="term" value="P:cell morphogenesis"/>
    <property type="evidence" value="ECO:0007669"/>
    <property type="project" value="UniProtKB-UniRule"/>
</dbReference>
<dbReference type="PANTHER" id="PTHR43584:SF3">
    <property type="entry name" value="BIFUNCTIONAL PROTEIN GLMU"/>
    <property type="match status" value="1"/>
</dbReference>
<evidence type="ECO:0000256" key="3">
    <source>
        <dbReference type="ARBA" id="ARBA00005208"/>
    </source>
</evidence>
<comment type="cofactor">
    <cofactor evidence="20">
        <name>Mg(2+)</name>
        <dbReference type="ChEBI" id="CHEBI:18420"/>
    </cofactor>
    <text evidence="20">Binds 1 Mg(2+) ion per subunit.</text>
</comment>
<dbReference type="GO" id="GO:0006048">
    <property type="term" value="P:UDP-N-acetylglucosamine biosynthetic process"/>
    <property type="evidence" value="ECO:0007669"/>
    <property type="project" value="UniProtKB-UniPathway"/>
</dbReference>
<comment type="catalytic activity">
    <reaction evidence="18 20">
        <text>N-acetyl-alpha-D-glucosamine 1-phosphate + UTP + H(+) = UDP-N-acetyl-alpha-D-glucosamine + diphosphate</text>
        <dbReference type="Rhea" id="RHEA:13509"/>
        <dbReference type="ChEBI" id="CHEBI:15378"/>
        <dbReference type="ChEBI" id="CHEBI:33019"/>
        <dbReference type="ChEBI" id="CHEBI:46398"/>
        <dbReference type="ChEBI" id="CHEBI:57705"/>
        <dbReference type="ChEBI" id="CHEBI:57776"/>
        <dbReference type="EC" id="2.7.7.23"/>
    </reaction>
</comment>
<dbReference type="Pfam" id="PF00483">
    <property type="entry name" value="NTP_transferase"/>
    <property type="match status" value="1"/>
</dbReference>
<dbReference type="STRING" id="485916.Dtox_0205"/>
<evidence type="ECO:0000259" key="21">
    <source>
        <dbReference type="Pfam" id="PF00483"/>
    </source>
</evidence>
<dbReference type="InterPro" id="IPR050065">
    <property type="entry name" value="GlmU-like"/>
</dbReference>
<keyword evidence="12 20" id="KW-0133">Cell shape</keyword>
<dbReference type="InterPro" id="IPR018357">
    <property type="entry name" value="Hexapep_transf_CS"/>
</dbReference>
<dbReference type="NCBIfam" id="TIGR01173">
    <property type="entry name" value="glmU"/>
    <property type="match status" value="1"/>
</dbReference>
<feature type="region of interest" description="Pyrophosphorylase" evidence="20">
    <location>
        <begin position="1"/>
        <end position="229"/>
    </location>
</feature>
<feature type="binding site" evidence="20">
    <location>
        <position position="350"/>
    </location>
    <ligand>
        <name>UDP-N-acetyl-alpha-D-glucosamine</name>
        <dbReference type="ChEBI" id="CHEBI:57705"/>
    </ligand>
</feature>
<gene>
    <name evidence="20" type="primary">glmU</name>
    <name evidence="22" type="ordered locus">Dtox_0205</name>
</gene>
<keyword evidence="15 20" id="KW-0012">Acyltransferase</keyword>
<dbReference type="GO" id="GO:0005737">
    <property type="term" value="C:cytoplasm"/>
    <property type="evidence" value="ECO:0007669"/>
    <property type="project" value="UniProtKB-SubCell"/>
</dbReference>
<dbReference type="CDD" id="cd03353">
    <property type="entry name" value="LbH_GlmU_C"/>
    <property type="match status" value="1"/>
</dbReference>
<dbReference type="GO" id="GO:0000287">
    <property type="term" value="F:magnesium ion binding"/>
    <property type="evidence" value="ECO:0007669"/>
    <property type="project" value="UniProtKB-UniRule"/>
</dbReference>
<evidence type="ECO:0000313" key="23">
    <source>
        <dbReference type="Proteomes" id="UP000002217"/>
    </source>
</evidence>
<feature type="binding site" evidence="20">
    <location>
        <position position="227"/>
    </location>
    <ligand>
        <name>Mg(2+)</name>
        <dbReference type="ChEBI" id="CHEBI:18420"/>
    </ligand>
</feature>
<dbReference type="Gene3D" id="3.90.550.10">
    <property type="entry name" value="Spore Coat Polysaccharide Biosynthesis Protein SpsA, Chain A"/>
    <property type="match status" value="1"/>
</dbReference>
<feature type="binding site" evidence="20">
    <location>
        <begin position="77"/>
        <end position="78"/>
    </location>
    <ligand>
        <name>UDP-N-acetyl-alpha-D-glucosamine</name>
        <dbReference type="ChEBI" id="CHEBI:57705"/>
    </ligand>
</feature>
<feature type="binding site" evidence="20">
    <location>
        <position position="365"/>
    </location>
    <ligand>
        <name>UDP-N-acetyl-alpha-D-glucosamine</name>
        <dbReference type="ChEBI" id="CHEBI:57705"/>
    </ligand>
</feature>
<evidence type="ECO:0000256" key="8">
    <source>
        <dbReference type="ARBA" id="ARBA00022695"/>
    </source>
</evidence>
<evidence type="ECO:0000256" key="7">
    <source>
        <dbReference type="ARBA" id="ARBA00022679"/>
    </source>
</evidence>
<evidence type="ECO:0000256" key="10">
    <source>
        <dbReference type="ARBA" id="ARBA00022737"/>
    </source>
</evidence>
<evidence type="ECO:0000256" key="4">
    <source>
        <dbReference type="ARBA" id="ARBA00007707"/>
    </source>
</evidence>
<evidence type="ECO:0000256" key="15">
    <source>
        <dbReference type="ARBA" id="ARBA00023315"/>
    </source>
</evidence>
<feature type="binding site" evidence="20">
    <location>
        <position position="154"/>
    </location>
    <ligand>
        <name>UDP-N-acetyl-alpha-D-glucosamine</name>
        <dbReference type="ChEBI" id="CHEBI:57705"/>
    </ligand>
</feature>
<feature type="binding site" evidence="20">
    <location>
        <position position="379"/>
    </location>
    <ligand>
        <name>acetyl-CoA</name>
        <dbReference type="ChEBI" id="CHEBI:57288"/>
    </ligand>
</feature>
<keyword evidence="10 20" id="KW-0677">Repeat</keyword>
<dbReference type="GO" id="GO:0009252">
    <property type="term" value="P:peptidoglycan biosynthetic process"/>
    <property type="evidence" value="ECO:0007669"/>
    <property type="project" value="UniProtKB-UniRule"/>
</dbReference>
<dbReference type="HAMAP" id="MF_01631">
    <property type="entry name" value="GlmU"/>
    <property type="match status" value="1"/>
</dbReference>
<comment type="subcellular location">
    <subcellularLocation>
        <location evidence="1 20">Cytoplasm</location>
    </subcellularLocation>
</comment>
<feature type="binding site" evidence="20">
    <location>
        <position position="227"/>
    </location>
    <ligand>
        <name>UDP-N-acetyl-alpha-D-glucosamine</name>
        <dbReference type="ChEBI" id="CHEBI:57705"/>
    </ligand>
</feature>
<feature type="binding site" evidence="20">
    <location>
        <position position="439"/>
    </location>
    <ligand>
        <name>acetyl-CoA</name>
        <dbReference type="ChEBI" id="CHEBI:57288"/>
    </ligand>
</feature>
<feature type="region of interest" description="N-acetyltransferase" evidence="20">
    <location>
        <begin position="251"/>
        <end position="458"/>
    </location>
</feature>
<keyword evidence="13 20" id="KW-0573">Peptidoglycan synthesis</keyword>
<evidence type="ECO:0000256" key="6">
    <source>
        <dbReference type="ARBA" id="ARBA00022490"/>
    </source>
</evidence>
<comment type="similarity">
    <text evidence="5 20">In the N-terminal section; belongs to the N-acetylglucosamine-1-phosphate uridyltransferase family.</text>
</comment>
<dbReference type="HOGENOM" id="CLU_029499_15_2_9"/>
<comment type="pathway">
    <text evidence="3 20">Nucleotide-sugar biosynthesis; UDP-N-acetyl-alpha-D-glucosamine biosynthesis; UDP-N-acetyl-alpha-D-glucosamine from N-acetyl-alpha-D-glucosamine 1-phosphate: step 1/1.</text>
</comment>
<dbReference type="eggNOG" id="COG1207">
    <property type="taxonomic scope" value="Bacteria"/>
</dbReference>
<dbReference type="SUPFAM" id="SSF53448">
    <property type="entry name" value="Nucleotide-diphospho-sugar transferases"/>
    <property type="match status" value="1"/>
</dbReference>
<dbReference type="NCBIfam" id="NF010934">
    <property type="entry name" value="PRK14354.1"/>
    <property type="match status" value="1"/>
</dbReference>
<dbReference type="GO" id="GO:0003977">
    <property type="term" value="F:UDP-N-acetylglucosamine diphosphorylase activity"/>
    <property type="evidence" value="ECO:0007669"/>
    <property type="project" value="UniProtKB-UniRule"/>
</dbReference>
<keyword evidence="8 20" id="KW-0548">Nucleotidyltransferase</keyword>
<dbReference type="RefSeq" id="WP_015755879.1">
    <property type="nucleotide sequence ID" value="NC_013216.1"/>
</dbReference>
<feature type="active site" description="Proton acceptor" evidence="20">
    <location>
        <position position="362"/>
    </location>
</feature>
<feature type="binding site" evidence="20">
    <location>
        <position position="72"/>
    </location>
    <ligand>
        <name>UDP-N-acetyl-alpha-D-glucosamine</name>
        <dbReference type="ChEBI" id="CHEBI:57705"/>
    </ligand>
</feature>
<evidence type="ECO:0000256" key="17">
    <source>
        <dbReference type="ARBA" id="ARBA00048247"/>
    </source>
</evidence>
<sequence>MKLAAVVLAAGKGTRMKSKIPKVLHKVSGLPMISHVLHSVSKAGIEKKVVVVGYQGDQVAAQLGQDVNIAVQEEQLGTAHALLSAESMLRDFSGHILVLCGDTPLIKPQTLKDLVSFHVDSASVATVLTAKLEDPTGYGRVIRDKAGSVAKIVEQKDASPVELNIQEINTGIYCFQSEFLFEALRHISPNNAQGEYYLTDIIQLYVSQGRLVSAIAVVDAAEIQGINDRVHLAAAESVLRRQMLDKLMLGGVTVIDPASTFIDQTVEIGTDTVILPYTCIEGNTVIGSDCIIGPHTRLSDTRIGNCVEIQNSVLLKSDVGDQSSIGPFAYIRPDTVIGEQVKVGDFVEIKKSNIGNKSKIPHLSYIGDSEIAENVNIGAGTITCNYDGVAKHRTTIEEGAFIGSNTNLVAPVSVGAGAVIGAGSTITMDVPPGALGVARGKQKNINNWLSRKTPEKRD</sequence>